<evidence type="ECO:0000313" key="9">
    <source>
        <dbReference type="Proteomes" id="UP000220158"/>
    </source>
</evidence>
<dbReference type="Gene3D" id="3.40.50.450">
    <property type="match status" value="3"/>
</dbReference>
<dbReference type="EMBL" id="LN835304">
    <property type="protein sequence ID" value="CRH00155.1"/>
    <property type="molecule type" value="Genomic_DNA"/>
</dbReference>
<gene>
    <name evidence="8" type="primary">PFK11</name>
    <name evidence="8" type="ORF">PRELSG_0925500</name>
</gene>
<dbReference type="GO" id="GO:0005829">
    <property type="term" value="C:cytosol"/>
    <property type="evidence" value="ECO:0007669"/>
    <property type="project" value="TreeGrafter"/>
</dbReference>
<evidence type="ECO:0000256" key="5">
    <source>
        <dbReference type="ARBA" id="ARBA00022842"/>
    </source>
</evidence>
<dbReference type="Proteomes" id="UP000220158">
    <property type="component" value="Chromosome 9"/>
</dbReference>
<dbReference type="SUPFAM" id="SSF53784">
    <property type="entry name" value="Phosphofructokinase"/>
    <property type="match status" value="2"/>
</dbReference>
<dbReference type="GO" id="GO:0046872">
    <property type="term" value="F:metal ion binding"/>
    <property type="evidence" value="ECO:0007669"/>
    <property type="project" value="UniProtKB-KW"/>
</dbReference>
<dbReference type="Gene3D" id="3.40.50.460">
    <property type="entry name" value="Phosphofructokinase domain"/>
    <property type="match status" value="2"/>
</dbReference>
<evidence type="ECO:0000256" key="1">
    <source>
        <dbReference type="ARBA" id="ARBA00022490"/>
    </source>
</evidence>
<feature type="domain" description="Phosphofructokinase" evidence="7">
    <location>
        <begin position="117"/>
        <end position="447"/>
    </location>
</feature>
<keyword evidence="6" id="KW-0324">Glycolysis</keyword>
<keyword evidence="9" id="KW-1185">Reference proteome</keyword>
<evidence type="ECO:0000259" key="7">
    <source>
        <dbReference type="Pfam" id="PF00365"/>
    </source>
</evidence>
<proteinExistence type="predicted"/>
<dbReference type="PANTHER" id="PTHR43650">
    <property type="entry name" value="PYROPHOSPHATE--FRUCTOSE 6-PHOSPHATE 1-PHOSPHOTRANSFERASE"/>
    <property type="match status" value="1"/>
</dbReference>
<feature type="domain" description="Phosphofructokinase" evidence="7">
    <location>
        <begin position="795"/>
        <end position="1059"/>
    </location>
</feature>
<sequence length="1307" mass="152135">MDIENAKKHLSELQEERRKHKINLPGILKNKIIIKEEENNIIGEKEKEILQNVFTHTIKKPIIKLCYENSSLNNSTRKKLNDTYSTKISTEISSCDYTGNSFLKEMIDIYKCDNILNIGILLTGIQAPGGHNIICSVLDNLKKKNKKNILYGFLNGFEGLKKYDLMELKNEYISMFRNIGGFDMIKSSKFNMSSEIDKKKCFKICRHLNLNGLIIVGGVKSNNKIALLAEYFENIYNLANEKIKKKKMSKMKTEKLDNDTEKEDYENDMLNNIENEEDIEKDVTYEIVSDLSDEEIKRKFPRQKKKLIRTAIVSAPKSVYNELKNEYIECSLGFDTTVFSYCQYISYLMSHMQTYLKGYHFVKILGNSSSHIALECFLQTKANVVLVSEEIKKKKLTLKDITHFIVDVIKTRYKHHGKKYGIIIIPEGLLSKVMEFKTLVNSILQIKKEHIKNKINNLLEIKNILSNNLIKDHYELFLSFPQFFQNHMLMEALSSEPFQYSRLNVEELLLYFVKKKIEDEKEIDDLEFIPHSYGSEVTCSLPTNFDCAYSYILGFSCVEIIEKKYNGYACVIKNLKDLLSNVDSIKIFGIPICSLMRIKNKNNIENEKEFSIKRRKVDLNNDYFLKYKKYRSNYLYEDNYRVLSGIQYDHNLPIEHNDSVYSSKKMNGFFIDYMNLNLKQNNTFNQINFTISGLKNDYLELDKNKNENKSRCNCNYYKCYDVLSEIERILIKSVIKFNTILVRHNTRITYINNSFENKLNYDSFLHINKIKEFYMIQDHSLNLKQNTRISTYSKNIGVVLLSHCTPGSNNILVGLHQRLSINNFKLIGFMGGLRGLLNNDICIINDNNLKNSTNLGGFPLLGANLEYRKSDFEKLYIYDLIKEEYVNKIIENCRKNNISNLVFIGDEKVISIMNILNDIFINKKVNIKIITVPTSLYNSFDKNLIECSIGYHSMVCNISDIISNLQSNCLNLNKYYYFIKVHTNISSSLILSIQLETHCNICYIGECVANQLTKLSTIIENISLIIIERINRMKYFGIILFSSNLIYCINDFYELCKDIDDNIESTEELDEIINNVVIPEKYEKILKKESIEILKICTRSVKDKLLKKEKRENEDIDSNFELMLINGIKKYIKELMEKSKENNELYSYKKHMNTLSSQITIKNIKVYSDIDYISHFQTINKNIDREINCYFPTHFDNSLAFSHGLLAGIAVENDLINYVTSIRHLNLNKNNWSSSLYPGFYFINNKDNNGHFNKYPYVAPVPISVKSSQMATIKHNANTWAYSDSYIYVGPVQYGVNPDSIGCSHIF</sequence>
<evidence type="ECO:0000256" key="4">
    <source>
        <dbReference type="ARBA" id="ARBA00022777"/>
    </source>
</evidence>
<evidence type="ECO:0000256" key="3">
    <source>
        <dbReference type="ARBA" id="ARBA00022723"/>
    </source>
</evidence>
<keyword evidence="4 8" id="KW-0418">Kinase</keyword>
<dbReference type="EC" id="2.7.1.11" evidence="8"/>
<keyword evidence="3" id="KW-0479">Metal-binding</keyword>
<evidence type="ECO:0000256" key="6">
    <source>
        <dbReference type="ARBA" id="ARBA00023152"/>
    </source>
</evidence>
<dbReference type="Pfam" id="PF00365">
    <property type="entry name" value="PFK"/>
    <property type="match status" value="2"/>
</dbReference>
<keyword evidence="1" id="KW-0963">Cytoplasm</keyword>
<dbReference type="VEuPathDB" id="PlasmoDB:PRELSG_0925500"/>
<keyword evidence="2 8" id="KW-0808">Transferase</keyword>
<keyword evidence="5" id="KW-0460">Magnesium</keyword>
<accession>A0A1J1H6I4</accession>
<dbReference type="InterPro" id="IPR000023">
    <property type="entry name" value="Phosphofructokinase_dom"/>
</dbReference>
<name>A0A1J1H6I4_PLARL</name>
<protein>
    <submittedName>
        <fullName evidence="8">6-phosphofructokinase, putative</fullName>
        <ecNumber evidence="8">2.7.1.11</ecNumber>
    </submittedName>
</protein>
<dbReference type="RefSeq" id="XP_028533160.1">
    <property type="nucleotide sequence ID" value="XM_028676697.1"/>
</dbReference>
<dbReference type="KEGG" id="prel:PRELSG_0925500"/>
<evidence type="ECO:0000313" key="8">
    <source>
        <dbReference type="EMBL" id="CRH00155.1"/>
    </source>
</evidence>
<reference evidence="8 9" key="1">
    <citation type="submission" date="2015-04" db="EMBL/GenBank/DDBJ databases">
        <authorList>
            <consortium name="Pathogen Informatics"/>
        </authorList>
    </citation>
    <scope>NUCLEOTIDE SEQUENCE [LARGE SCALE GENOMIC DNA]</scope>
    <source>
        <strain evidence="8 9">SGS1</strain>
    </source>
</reference>
<dbReference type="GO" id="GO:0009749">
    <property type="term" value="P:response to glucose"/>
    <property type="evidence" value="ECO:0007669"/>
    <property type="project" value="TreeGrafter"/>
</dbReference>
<dbReference type="GeneID" id="39736267"/>
<dbReference type="OrthoDB" id="370357at2759"/>
<organism evidence="8 9">
    <name type="scientific">Plasmodium relictum</name>
    <dbReference type="NCBI Taxonomy" id="85471"/>
    <lineage>
        <taxon>Eukaryota</taxon>
        <taxon>Sar</taxon>
        <taxon>Alveolata</taxon>
        <taxon>Apicomplexa</taxon>
        <taxon>Aconoidasida</taxon>
        <taxon>Haemosporida</taxon>
        <taxon>Plasmodiidae</taxon>
        <taxon>Plasmodium</taxon>
        <taxon>Plasmodium (Haemamoeba)</taxon>
    </lineage>
</organism>
<dbReference type="PANTHER" id="PTHR43650:SF1">
    <property type="entry name" value="PYROPHOSPHATE--FRUCTOSE 6-PHOSPHATE 1-PHOSPHOTRANSFERASE SUBUNIT BETA 2"/>
    <property type="match status" value="1"/>
</dbReference>
<dbReference type="GO" id="GO:0003872">
    <property type="term" value="F:6-phosphofructokinase activity"/>
    <property type="evidence" value="ECO:0007669"/>
    <property type="project" value="UniProtKB-EC"/>
</dbReference>
<dbReference type="InterPro" id="IPR035966">
    <property type="entry name" value="PKF_sf"/>
</dbReference>
<evidence type="ECO:0000256" key="2">
    <source>
        <dbReference type="ARBA" id="ARBA00022679"/>
    </source>
</evidence>
<dbReference type="UniPathway" id="UPA00109">
    <property type="reaction ID" value="UER00182"/>
</dbReference>